<evidence type="ECO:0000313" key="3">
    <source>
        <dbReference type="Proteomes" id="UP001172457"/>
    </source>
</evidence>
<name>A0AA38SRZ2_9ASTR</name>
<evidence type="ECO:0000313" key="2">
    <source>
        <dbReference type="EMBL" id="KAJ9541571.1"/>
    </source>
</evidence>
<accession>A0AA38SRZ2</accession>
<proteinExistence type="predicted"/>
<dbReference type="AlphaFoldDB" id="A0AA38SRZ2"/>
<dbReference type="Pfam" id="PF26138">
    <property type="entry name" value="DUF8040"/>
    <property type="match status" value="1"/>
</dbReference>
<protein>
    <recommendedName>
        <fullName evidence="1">DUF8040 domain-containing protein</fullName>
    </recommendedName>
</protein>
<dbReference type="Proteomes" id="UP001172457">
    <property type="component" value="Chromosome 7"/>
</dbReference>
<organism evidence="2 3">
    <name type="scientific">Centaurea solstitialis</name>
    <name type="common">yellow star-thistle</name>
    <dbReference type="NCBI Taxonomy" id="347529"/>
    <lineage>
        <taxon>Eukaryota</taxon>
        <taxon>Viridiplantae</taxon>
        <taxon>Streptophyta</taxon>
        <taxon>Embryophyta</taxon>
        <taxon>Tracheophyta</taxon>
        <taxon>Spermatophyta</taxon>
        <taxon>Magnoliopsida</taxon>
        <taxon>eudicotyledons</taxon>
        <taxon>Gunneridae</taxon>
        <taxon>Pentapetalae</taxon>
        <taxon>asterids</taxon>
        <taxon>campanulids</taxon>
        <taxon>Asterales</taxon>
        <taxon>Asteraceae</taxon>
        <taxon>Carduoideae</taxon>
        <taxon>Cardueae</taxon>
        <taxon>Centaureinae</taxon>
        <taxon>Centaurea</taxon>
    </lineage>
</organism>
<dbReference type="InterPro" id="IPR045249">
    <property type="entry name" value="HARBI1-like"/>
</dbReference>
<comment type="caution">
    <text evidence="2">The sequence shown here is derived from an EMBL/GenBank/DDBJ whole genome shotgun (WGS) entry which is preliminary data.</text>
</comment>
<sequence length="252" mass="28911">MVAVVGLLAGLRETPVGDATLGVLVTSLRIVRGGAETASLRLNVGMSKHEEKKRKELISLDIMLIDVKRKMSQLLQRRGKMKITFQSPFSIPTLVSAFGGSVNNIDNKIQLREKLTKCVQLLDRQPLMPIPTDEQDNEHNMRRYPILHRCIYESNTMSISQIRMSRRCFTKLRHMLEIFENLNPSRNMNIDEQVVIFLHIFAHNAKNCVIICRFFRSEETVSRHFARVCNATIRLHTCLLKKLELVPNNSSD</sequence>
<gene>
    <name evidence="2" type="ORF">OSB04_028077</name>
</gene>
<dbReference type="PANTHER" id="PTHR22930">
    <property type="match status" value="1"/>
</dbReference>
<reference evidence="2" key="1">
    <citation type="submission" date="2023-03" db="EMBL/GenBank/DDBJ databases">
        <title>Chromosome-scale reference genome and RAD-based genetic map of yellow starthistle (Centaurea solstitialis) reveal putative structural variation and QTLs associated with invader traits.</title>
        <authorList>
            <person name="Reatini B."/>
            <person name="Cang F.A."/>
            <person name="Jiang Q."/>
            <person name="Mckibben M.T.W."/>
            <person name="Barker M.S."/>
            <person name="Rieseberg L.H."/>
            <person name="Dlugosch K.M."/>
        </authorList>
    </citation>
    <scope>NUCLEOTIDE SEQUENCE</scope>
    <source>
        <strain evidence="2">CAN-66</strain>
        <tissue evidence="2">Leaf</tissue>
    </source>
</reference>
<feature type="domain" description="DUF8040" evidence="1">
    <location>
        <begin position="154"/>
        <end position="233"/>
    </location>
</feature>
<keyword evidence="3" id="KW-1185">Reference proteome</keyword>
<dbReference type="InterPro" id="IPR058353">
    <property type="entry name" value="DUF8040"/>
</dbReference>
<dbReference type="EMBL" id="JARYMX010000007">
    <property type="protein sequence ID" value="KAJ9541571.1"/>
    <property type="molecule type" value="Genomic_DNA"/>
</dbReference>
<dbReference type="PANTHER" id="PTHR22930:SF293">
    <property type="entry name" value="PROTEIN ALP1-LIKE"/>
    <property type="match status" value="1"/>
</dbReference>
<evidence type="ECO:0000259" key="1">
    <source>
        <dbReference type="Pfam" id="PF26138"/>
    </source>
</evidence>